<feature type="binding site" evidence="1">
    <location>
        <position position="42"/>
    </location>
    <ligand>
        <name>substrate</name>
    </ligand>
</feature>
<comment type="catalytic activity">
    <reaction evidence="1">
        <text>(7R,8S)-7,8-diammoniononanoate + CO2 + ATP = (4R,5S)-dethiobiotin + ADP + phosphate + 3 H(+)</text>
        <dbReference type="Rhea" id="RHEA:15805"/>
        <dbReference type="ChEBI" id="CHEBI:15378"/>
        <dbReference type="ChEBI" id="CHEBI:16526"/>
        <dbReference type="ChEBI" id="CHEBI:30616"/>
        <dbReference type="ChEBI" id="CHEBI:43474"/>
        <dbReference type="ChEBI" id="CHEBI:149469"/>
        <dbReference type="ChEBI" id="CHEBI:149473"/>
        <dbReference type="ChEBI" id="CHEBI:456216"/>
        <dbReference type="EC" id="6.3.3.3"/>
    </reaction>
</comment>
<organism evidence="2 3">
    <name type="scientific">Gordonia humi</name>
    <dbReference type="NCBI Taxonomy" id="686429"/>
    <lineage>
        <taxon>Bacteria</taxon>
        <taxon>Bacillati</taxon>
        <taxon>Actinomycetota</taxon>
        <taxon>Actinomycetes</taxon>
        <taxon>Mycobacteriales</taxon>
        <taxon>Gordoniaceae</taxon>
        <taxon>Gordonia</taxon>
    </lineage>
</organism>
<keyword evidence="1" id="KW-0963">Cytoplasm</keyword>
<dbReference type="EMBL" id="JACIFP010000001">
    <property type="protein sequence ID" value="MBB4136848.1"/>
    <property type="molecule type" value="Genomic_DNA"/>
</dbReference>
<feature type="active site" evidence="1">
    <location>
        <position position="38"/>
    </location>
</feature>
<dbReference type="InterPro" id="IPR004472">
    <property type="entry name" value="DTB_synth_BioD"/>
</dbReference>
<dbReference type="PANTHER" id="PTHR43210:SF5">
    <property type="entry name" value="DETHIOBIOTIN SYNTHETASE"/>
    <property type="match status" value="1"/>
</dbReference>
<comment type="cofactor">
    <cofactor evidence="1">
        <name>Mg(2+)</name>
        <dbReference type="ChEBI" id="CHEBI:18420"/>
    </cofactor>
</comment>
<feature type="binding site" evidence="1">
    <location>
        <position position="110"/>
    </location>
    <ligand>
        <name>Mg(2+)</name>
        <dbReference type="ChEBI" id="CHEBI:18420"/>
    </ligand>
</feature>
<sequence>MTSTLVITGTGTDVGKTIVVATLAAAAQAADLRVGVVKAAQTGVAPGDPGDLAVVTELVGDLPIREGARYPEPLAPETAARRSGLPFVTLADIRGAVADLAAVCDLVLVEGAGGVLVRLAPELTVVDVALDLDAPVVVVTDPGLGTLNHTELTVRELRRAGVAVAGLIIGSWPEEPDLAMTCNRADLVRLTETPIVGVVPARAGTRDRADFRAAAPEWVDRTLFSAHQNPAPRQENTA</sequence>
<feature type="binding site" evidence="1">
    <location>
        <begin position="170"/>
        <end position="171"/>
    </location>
    <ligand>
        <name>ATP</name>
        <dbReference type="ChEBI" id="CHEBI:30616"/>
    </ligand>
</feature>
<dbReference type="UniPathway" id="UPA00078">
    <property type="reaction ID" value="UER00161"/>
</dbReference>
<dbReference type="HAMAP" id="MF_00336">
    <property type="entry name" value="BioD"/>
    <property type="match status" value="1"/>
</dbReference>
<keyword evidence="1" id="KW-0460">Magnesium</keyword>
<comment type="function">
    <text evidence="1">Catalyzes a mechanistically unusual reaction, the ATP-dependent insertion of CO2 between the N7 and N8 nitrogen atoms of 7,8-diaminopelargonic acid (DAPA, also called 7,8-diammoniononanoate) to form a ureido ring.</text>
</comment>
<keyword evidence="3" id="KW-1185">Reference proteome</keyword>
<dbReference type="RefSeq" id="WP_183371774.1">
    <property type="nucleotide sequence ID" value="NZ_BAABHL010000126.1"/>
</dbReference>
<feature type="binding site" evidence="1">
    <location>
        <position position="51"/>
    </location>
    <ligand>
        <name>Mg(2+)</name>
        <dbReference type="ChEBI" id="CHEBI:18420"/>
    </ligand>
</feature>
<gene>
    <name evidence="1" type="primary">bioD</name>
    <name evidence="2" type="ORF">BKA16_003400</name>
</gene>
<comment type="pathway">
    <text evidence="1">Cofactor biosynthesis; biotin biosynthesis; biotin from 7,8-diaminononanoate: step 1/2.</text>
</comment>
<evidence type="ECO:0000313" key="2">
    <source>
        <dbReference type="EMBL" id="MBB4136848.1"/>
    </source>
</evidence>
<keyword evidence="1" id="KW-0547">Nucleotide-binding</keyword>
<feature type="binding site" evidence="1">
    <location>
        <position position="51"/>
    </location>
    <ligand>
        <name>ATP</name>
        <dbReference type="ChEBI" id="CHEBI:30616"/>
    </ligand>
</feature>
<keyword evidence="1" id="KW-0436">Ligase</keyword>
<dbReference type="Proteomes" id="UP000551501">
    <property type="component" value="Unassembled WGS sequence"/>
</dbReference>
<comment type="subunit">
    <text evidence="1">Homodimer.</text>
</comment>
<evidence type="ECO:0000313" key="3">
    <source>
        <dbReference type="Proteomes" id="UP000551501"/>
    </source>
</evidence>
<dbReference type="NCBIfam" id="TIGR00347">
    <property type="entry name" value="bioD"/>
    <property type="match status" value="1"/>
</dbReference>
<keyword evidence="1" id="KW-0479">Metal-binding</keyword>
<dbReference type="EC" id="6.3.3.3" evidence="1"/>
<accession>A0A840F2Z7</accession>
<dbReference type="GO" id="GO:0000287">
    <property type="term" value="F:magnesium ion binding"/>
    <property type="evidence" value="ECO:0007669"/>
    <property type="project" value="UniProtKB-UniRule"/>
</dbReference>
<comment type="caution">
    <text evidence="1">Lacks conserved residue(s) required for the propagation of feature annotation.</text>
</comment>
<dbReference type="PIRSF" id="PIRSF006755">
    <property type="entry name" value="DTB_synth"/>
    <property type="match status" value="1"/>
</dbReference>
<evidence type="ECO:0000256" key="1">
    <source>
        <dbReference type="HAMAP-Rule" id="MF_00336"/>
    </source>
</evidence>
<dbReference type="InterPro" id="IPR027417">
    <property type="entry name" value="P-loop_NTPase"/>
</dbReference>
<dbReference type="CDD" id="cd03109">
    <property type="entry name" value="DTBS"/>
    <property type="match status" value="1"/>
</dbReference>
<dbReference type="GO" id="GO:0005524">
    <property type="term" value="F:ATP binding"/>
    <property type="evidence" value="ECO:0007669"/>
    <property type="project" value="UniProtKB-UniRule"/>
</dbReference>
<feature type="binding site" evidence="1">
    <location>
        <begin position="110"/>
        <end position="113"/>
    </location>
    <ligand>
        <name>ATP</name>
        <dbReference type="ChEBI" id="CHEBI:30616"/>
    </ligand>
</feature>
<dbReference type="PANTHER" id="PTHR43210">
    <property type="entry name" value="DETHIOBIOTIN SYNTHETASE"/>
    <property type="match status" value="1"/>
</dbReference>
<comment type="caution">
    <text evidence="2">The sequence shown here is derived from an EMBL/GenBank/DDBJ whole genome shotgun (WGS) entry which is preliminary data.</text>
</comment>
<feature type="binding site" evidence="1">
    <location>
        <position position="17"/>
    </location>
    <ligand>
        <name>Mg(2+)</name>
        <dbReference type="ChEBI" id="CHEBI:18420"/>
    </ligand>
</feature>
<dbReference type="SUPFAM" id="SSF52540">
    <property type="entry name" value="P-loop containing nucleoside triphosphate hydrolases"/>
    <property type="match status" value="1"/>
</dbReference>
<dbReference type="Pfam" id="PF13500">
    <property type="entry name" value="AAA_26"/>
    <property type="match status" value="1"/>
</dbReference>
<keyword evidence="1" id="KW-0067">ATP-binding</keyword>
<dbReference type="AlphaFoldDB" id="A0A840F2Z7"/>
<reference evidence="2 3" key="1">
    <citation type="submission" date="2020-08" db="EMBL/GenBank/DDBJ databases">
        <title>Sequencing the genomes of 1000 actinobacteria strains.</title>
        <authorList>
            <person name="Klenk H.-P."/>
        </authorList>
    </citation>
    <scope>NUCLEOTIDE SEQUENCE [LARGE SCALE GENOMIC DNA]</scope>
    <source>
        <strain evidence="2 3">DSM 45298</strain>
    </source>
</reference>
<feature type="binding site" evidence="1">
    <location>
        <begin position="13"/>
        <end position="18"/>
    </location>
    <ligand>
        <name>ATP</name>
        <dbReference type="ChEBI" id="CHEBI:30616"/>
    </ligand>
</feature>
<proteinExistence type="inferred from homology"/>
<dbReference type="GO" id="GO:0009102">
    <property type="term" value="P:biotin biosynthetic process"/>
    <property type="evidence" value="ECO:0007669"/>
    <property type="project" value="UniProtKB-UniRule"/>
</dbReference>
<comment type="subcellular location">
    <subcellularLocation>
        <location evidence="1">Cytoplasm</location>
    </subcellularLocation>
</comment>
<dbReference type="GO" id="GO:0005829">
    <property type="term" value="C:cytosol"/>
    <property type="evidence" value="ECO:0007669"/>
    <property type="project" value="TreeGrafter"/>
</dbReference>
<comment type="similarity">
    <text evidence="1">Belongs to the dethiobiotin synthetase family.</text>
</comment>
<keyword evidence="1" id="KW-0093">Biotin biosynthesis</keyword>
<dbReference type="Gene3D" id="3.40.50.300">
    <property type="entry name" value="P-loop containing nucleotide triphosphate hydrolases"/>
    <property type="match status" value="1"/>
</dbReference>
<dbReference type="GO" id="GO:0004141">
    <property type="term" value="F:dethiobiotin synthase activity"/>
    <property type="evidence" value="ECO:0007669"/>
    <property type="project" value="UniProtKB-UniRule"/>
</dbReference>
<name>A0A840F2Z7_9ACTN</name>
<protein>
    <recommendedName>
        <fullName evidence="1">ATP-dependent dethiobiotin synthetase BioD</fullName>
        <ecNumber evidence="1">6.3.3.3</ecNumber>
    </recommendedName>
    <alternativeName>
        <fullName evidence="1">DTB synthetase</fullName>
        <shortName evidence="1">DTBS</shortName>
    </alternativeName>
    <alternativeName>
        <fullName evidence="1">Dethiobiotin synthase</fullName>
    </alternativeName>
</protein>